<dbReference type="AlphaFoldDB" id="A0A250XTE6"/>
<dbReference type="Proteomes" id="UP000232323">
    <property type="component" value="Unassembled WGS sequence"/>
</dbReference>
<dbReference type="STRING" id="1157962.A0A250XTE6"/>
<dbReference type="Gene3D" id="3.40.50.150">
    <property type="entry name" value="Vaccinia Virus protein VP39"/>
    <property type="match status" value="1"/>
</dbReference>
<dbReference type="GO" id="GO:0006487">
    <property type="term" value="P:protein N-linked glycosylation"/>
    <property type="evidence" value="ECO:0007669"/>
    <property type="project" value="TreeGrafter"/>
</dbReference>
<name>A0A250XTE6_9CHLO</name>
<proteinExistence type="predicted"/>
<dbReference type="InterPro" id="IPR039367">
    <property type="entry name" value="Och1-like"/>
</dbReference>
<organism evidence="1 2">
    <name type="scientific">Chlamydomonas eustigma</name>
    <dbReference type="NCBI Taxonomy" id="1157962"/>
    <lineage>
        <taxon>Eukaryota</taxon>
        <taxon>Viridiplantae</taxon>
        <taxon>Chlorophyta</taxon>
        <taxon>core chlorophytes</taxon>
        <taxon>Chlorophyceae</taxon>
        <taxon>CS clade</taxon>
        <taxon>Chlamydomonadales</taxon>
        <taxon>Chlamydomonadaceae</taxon>
        <taxon>Chlamydomonas</taxon>
    </lineage>
</organism>
<dbReference type="PANTHER" id="PTHR31834">
    <property type="entry name" value="INITIATION-SPECIFIC ALPHA-1,6-MANNOSYLTRANSFERASE"/>
    <property type="match status" value="1"/>
</dbReference>
<dbReference type="PANTHER" id="PTHR31834:SF1">
    <property type="entry name" value="INITIATION-SPECIFIC ALPHA-1,6-MANNOSYLTRANSFERASE"/>
    <property type="match status" value="1"/>
</dbReference>
<reference evidence="1 2" key="1">
    <citation type="submission" date="2017-08" db="EMBL/GenBank/DDBJ databases">
        <title>Acidophilic green algal genome provides insights into adaptation to an acidic environment.</title>
        <authorList>
            <person name="Hirooka S."/>
            <person name="Hirose Y."/>
            <person name="Kanesaki Y."/>
            <person name="Higuchi S."/>
            <person name="Fujiwara T."/>
            <person name="Onuma R."/>
            <person name="Era A."/>
            <person name="Ohbayashi R."/>
            <person name="Uzuka A."/>
            <person name="Nozaki H."/>
            <person name="Yoshikawa H."/>
            <person name="Miyagishima S.Y."/>
        </authorList>
    </citation>
    <scope>NUCLEOTIDE SEQUENCE [LARGE SCALE GENOMIC DNA]</scope>
    <source>
        <strain evidence="1 2">NIES-2499</strain>
    </source>
</reference>
<dbReference type="InterPro" id="IPR007577">
    <property type="entry name" value="GlycoTrfase_DXD_sugar-bd_CS"/>
</dbReference>
<evidence type="ECO:0000313" key="1">
    <source>
        <dbReference type="EMBL" id="GAX86335.1"/>
    </source>
</evidence>
<dbReference type="Pfam" id="PF04488">
    <property type="entry name" value="Gly_transf_sug"/>
    <property type="match status" value="1"/>
</dbReference>
<evidence type="ECO:0000313" key="2">
    <source>
        <dbReference type="Proteomes" id="UP000232323"/>
    </source>
</evidence>
<sequence>MGKKTHPQIPVSFRCNAPQWLPGLQPITEETADCFDKRSSQFPYRELYRIYGCSAEEEKEWTKYQFEDVSKGGVFFQQAKSPSFGRRTTFLISRRCLSCGMALGMAFFMLMKLLSAPACSNLHCYADVSTEPTSYHMQLVDLYMDLPRRLHMVAPHRVQGGSSHSISGQIPKFIPRIIHQVLPPHELSSKVLHEARASWRTVNGKEWEHRLYSSAACLSLIKRELPEYLPAYHALETEEQRIQMFKFLVILKFGGVYADADVECRKPLDLVIKPLDTLVTGWQVDIRHPLARTSQIKGGRLLNTAGGDVSSKALRLVDWSFAAAPSHPVIKRVCDELAEQALLLKTAVYASRLKKFMFESYSMKDSTAARVSTASSLQLSTIWSAAVLDHALAKPPAMQVGNNPWPVRIVPGEVFCTLSSTAMSDDSSFGIVEGSPATLMRHSEAATWQELPQEIWWRGCWWCHRMVQLLLPRRSLVQADASPHAEPIRLPSTNPDTSSGQHSVLLPVSVDFEPSFTMMVNPEGTGDMQWGQDVGAAVMRWGTWQATMQEPPQKPSAVEALIGSLGGRSTRSYLVDVGAGQGLFSLAAAARGHRSIAVEASDPSSSAMLASAAQNKFEGLLELHAVPLGARSETICVQRRGRHGLQDAADVDIRRGYGSPDVHNAEQCAVSVKRQTLPEILGDVNRSDVGAMRLSANGWEGWIVEGALEWLKVHPPGVILLEYSPKRMIEAGYEDPTKLLQLLQGLGYTNVAHSGPFCVERWRNLTWAMGRSAATLSSMAQEQVTTAAALDSSDHGLWSGEQRQMARPSTWCRLRQDSLSLLIGSDAHTNNAAPEDVLLIHNSHQSVVGTDHAVDHGQLPHVSDNVTESMAS</sequence>
<evidence type="ECO:0008006" key="3">
    <source>
        <dbReference type="Google" id="ProtNLM"/>
    </source>
</evidence>
<dbReference type="Gene3D" id="3.90.550.20">
    <property type="match status" value="1"/>
</dbReference>
<dbReference type="GO" id="GO:0000136">
    <property type="term" value="C:mannan polymerase complex"/>
    <property type="evidence" value="ECO:0007669"/>
    <property type="project" value="TreeGrafter"/>
</dbReference>
<dbReference type="GO" id="GO:0000009">
    <property type="term" value="F:alpha-1,6-mannosyltransferase activity"/>
    <property type="evidence" value="ECO:0007669"/>
    <property type="project" value="InterPro"/>
</dbReference>
<dbReference type="InterPro" id="IPR029063">
    <property type="entry name" value="SAM-dependent_MTases_sf"/>
</dbReference>
<protein>
    <recommendedName>
        <fullName evidence="3">Methyltransferase domain-containing protein</fullName>
    </recommendedName>
</protein>
<dbReference type="SUPFAM" id="SSF53335">
    <property type="entry name" value="S-adenosyl-L-methionine-dependent methyltransferases"/>
    <property type="match status" value="1"/>
</dbReference>
<accession>A0A250XTE6</accession>
<gene>
    <name evidence="1" type="ORF">CEUSTIGMA_g13747.t1</name>
</gene>
<dbReference type="EMBL" id="BEGY01000275">
    <property type="protein sequence ID" value="GAX86335.1"/>
    <property type="molecule type" value="Genomic_DNA"/>
</dbReference>
<dbReference type="OrthoDB" id="411251at2759"/>
<keyword evidence="2" id="KW-1185">Reference proteome</keyword>
<comment type="caution">
    <text evidence="1">The sequence shown here is derived from an EMBL/GenBank/DDBJ whole genome shotgun (WGS) entry which is preliminary data.</text>
</comment>
<dbReference type="SUPFAM" id="SSF53448">
    <property type="entry name" value="Nucleotide-diphospho-sugar transferases"/>
    <property type="match status" value="1"/>
</dbReference>
<dbReference type="InterPro" id="IPR029044">
    <property type="entry name" value="Nucleotide-diphossugar_trans"/>
</dbReference>